<sequence>MSLSTNVSENGRTDGAIQYLYAPATANETTNRIQLLILL</sequence>
<protein>
    <submittedName>
        <fullName evidence="1">Uncharacterized protein</fullName>
    </submittedName>
</protein>
<dbReference type="STRING" id="1173020.Cha6605_2638"/>
<dbReference type="HOGENOM" id="CLU_3306828_0_0_3"/>
<dbReference type="AlphaFoldDB" id="K9UEY3"/>
<keyword evidence="2" id="KW-1185">Reference proteome</keyword>
<dbReference type="KEGG" id="cmp:Cha6605_2638"/>
<organism evidence="1 2">
    <name type="scientific">Chamaesiphon minutus (strain ATCC 27169 / PCC 6605)</name>
    <dbReference type="NCBI Taxonomy" id="1173020"/>
    <lineage>
        <taxon>Bacteria</taxon>
        <taxon>Bacillati</taxon>
        <taxon>Cyanobacteriota</taxon>
        <taxon>Cyanophyceae</taxon>
        <taxon>Gomontiellales</taxon>
        <taxon>Chamaesiphonaceae</taxon>
        <taxon>Chamaesiphon</taxon>
    </lineage>
</organism>
<reference evidence="1 2" key="1">
    <citation type="submission" date="2012-05" db="EMBL/GenBank/DDBJ databases">
        <title>Finished chromosome of genome of Chamaesiphon sp. PCC 6605.</title>
        <authorList>
            <consortium name="US DOE Joint Genome Institute"/>
            <person name="Gugger M."/>
            <person name="Coursin T."/>
            <person name="Rippka R."/>
            <person name="Tandeau De Marsac N."/>
            <person name="Huntemann M."/>
            <person name="Wei C.-L."/>
            <person name="Han J."/>
            <person name="Detter J.C."/>
            <person name="Han C."/>
            <person name="Tapia R."/>
            <person name="Chen A."/>
            <person name="Kyrpides N."/>
            <person name="Mavromatis K."/>
            <person name="Markowitz V."/>
            <person name="Szeto E."/>
            <person name="Ivanova N."/>
            <person name="Pagani I."/>
            <person name="Pati A."/>
            <person name="Goodwin L."/>
            <person name="Nordberg H.P."/>
            <person name="Cantor M.N."/>
            <person name="Hua S.X."/>
            <person name="Woyke T."/>
            <person name="Kerfeld C.A."/>
        </authorList>
    </citation>
    <scope>NUCLEOTIDE SEQUENCE [LARGE SCALE GENOMIC DNA]</scope>
    <source>
        <strain evidence="2">ATCC 27169 / PCC 6605</strain>
    </source>
</reference>
<dbReference type="Proteomes" id="UP000010366">
    <property type="component" value="Chromosome"/>
</dbReference>
<dbReference type="EMBL" id="CP003600">
    <property type="protein sequence ID" value="AFY93682.1"/>
    <property type="molecule type" value="Genomic_DNA"/>
</dbReference>
<name>K9UEY3_CHAP6</name>
<evidence type="ECO:0000313" key="1">
    <source>
        <dbReference type="EMBL" id="AFY93682.1"/>
    </source>
</evidence>
<gene>
    <name evidence="1" type="ORF">Cha6605_2638</name>
</gene>
<proteinExistence type="predicted"/>
<evidence type="ECO:0000313" key="2">
    <source>
        <dbReference type="Proteomes" id="UP000010366"/>
    </source>
</evidence>
<accession>K9UEY3</accession>